<evidence type="ECO:0000313" key="5">
    <source>
        <dbReference type="Proteomes" id="UP000663864"/>
    </source>
</evidence>
<comment type="caution">
    <text evidence="4">The sequence shown here is derived from an EMBL/GenBank/DDBJ whole genome shotgun (WGS) entry which is preliminary data.</text>
</comment>
<feature type="coiled-coil region" evidence="1">
    <location>
        <begin position="67"/>
        <end position="192"/>
    </location>
</feature>
<evidence type="ECO:0000256" key="2">
    <source>
        <dbReference type="SAM" id="MobiDB-lite"/>
    </source>
</evidence>
<evidence type="ECO:0000313" key="4">
    <source>
        <dbReference type="EMBL" id="CAF1461993.1"/>
    </source>
</evidence>
<proteinExistence type="predicted"/>
<feature type="region of interest" description="Disordered" evidence="2">
    <location>
        <begin position="466"/>
        <end position="508"/>
    </location>
</feature>
<dbReference type="EMBL" id="CAJNOT010005312">
    <property type="protein sequence ID" value="CAF1461993.1"/>
    <property type="molecule type" value="Genomic_DNA"/>
</dbReference>
<keyword evidence="1" id="KW-0175">Coiled coil</keyword>
<dbReference type="OrthoDB" id="10496958at2759"/>
<name>A0A815QH11_9BILA</name>
<accession>A0A815QH11</accession>
<dbReference type="EMBL" id="CAJNOO010005574">
    <property type="protein sequence ID" value="CAF1423975.1"/>
    <property type="molecule type" value="Genomic_DNA"/>
</dbReference>
<evidence type="ECO:0000256" key="1">
    <source>
        <dbReference type="SAM" id="Coils"/>
    </source>
</evidence>
<reference evidence="4" key="1">
    <citation type="submission" date="2021-02" db="EMBL/GenBank/DDBJ databases">
        <authorList>
            <person name="Nowell W R."/>
        </authorList>
    </citation>
    <scope>NUCLEOTIDE SEQUENCE</scope>
</reference>
<dbReference type="Proteomes" id="UP000663864">
    <property type="component" value="Unassembled WGS sequence"/>
</dbReference>
<feature type="compositionally biased region" description="Basic and acidic residues" evidence="2">
    <location>
        <begin position="487"/>
        <end position="508"/>
    </location>
</feature>
<protein>
    <submittedName>
        <fullName evidence="4">Uncharacterized protein</fullName>
    </submittedName>
</protein>
<dbReference type="AlphaFoldDB" id="A0A815QH11"/>
<sequence length="610" mass="69882">MIGAARFSIFGLDPQMAYDYRTRDDEQEALKGLPKSIQNELITIESSMDHFKKPEMLIEELRSKMIIADARQREEQARKIAMEAEEVRKQQQALAEEERKKTDALRTETERAAEAMREAQANAQRFKQQAEEHRAAAERALAEQKKAISDKENYQKEAEEYRRIAEREKAEEARYQAAAAEEKRKAEEANRISLLTANVRSNQWLVKTDLCPTCKTYCPSNSVAHNGCPSGRMGNWYYYDRSGKVLPGAAQGQYIRSEEFAKLIMELIDLINSNHMPNPDSILERYLRTRFVQEVVADQIQLFKNELYLYVLNVICPVIYDLKRLETEQERMQLNDELNRERKCLTKFYINTMIQLAKSKIFFCTADVSTGTVSNDPTQLPKSIQDELDATECCMHEFVDPEELLEECRHVLKLAEARRLEEEAQLMQKIAEAEKERQNELANRERERVEQAAVLNRQRAVELQRQRDQLQQEADAQSRAYAAAMKAENDRRENELRAEQARAQAEVERQRAAAQAEVERQRAAAQAAAQAEVQRQQAAAQAEVQWQRAAAQAEAQRQQAAAHGHNHGCGGCGCHGYCLHNHYLYGFHLHYNGQCSGLHHSQSSGLGGGF</sequence>
<gene>
    <name evidence="3" type="ORF">RFH988_LOCUS35679</name>
    <name evidence="4" type="ORF">ZHD862_LOCUS35736</name>
</gene>
<evidence type="ECO:0000313" key="3">
    <source>
        <dbReference type="EMBL" id="CAF1423975.1"/>
    </source>
</evidence>
<dbReference type="Proteomes" id="UP000663882">
    <property type="component" value="Unassembled WGS sequence"/>
</dbReference>
<organism evidence="4 5">
    <name type="scientific">Rotaria sordida</name>
    <dbReference type="NCBI Taxonomy" id="392033"/>
    <lineage>
        <taxon>Eukaryota</taxon>
        <taxon>Metazoa</taxon>
        <taxon>Spiralia</taxon>
        <taxon>Gnathifera</taxon>
        <taxon>Rotifera</taxon>
        <taxon>Eurotatoria</taxon>
        <taxon>Bdelloidea</taxon>
        <taxon>Philodinida</taxon>
        <taxon>Philodinidae</taxon>
        <taxon>Rotaria</taxon>
    </lineage>
</organism>